<organism evidence="6 7">
    <name type="scientific">Flavobacterium hercynium</name>
    <dbReference type="NCBI Taxonomy" id="387094"/>
    <lineage>
        <taxon>Bacteria</taxon>
        <taxon>Pseudomonadati</taxon>
        <taxon>Bacteroidota</taxon>
        <taxon>Flavobacteriia</taxon>
        <taxon>Flavobacteriales</taxon>
        <taxon>Flavobacteriaceae</taxon>
        <taxon>Flavobacterium</taxon>
    </lineage>
</organism>
<evidence type="ECO:0000259" key="5">
    <source>
        <dbReference type="Pfam" id="PF18962"/>
    </source>
</evidence>
<gene>
    <name evidence="6" type="ORF">B0A66_21430</name>
</gene>
<keyword evidence="7" id="KW-1185">Reference proteome</keyword>
<protein>
    <recommendedName>
        <fullName evidence="5">Secretion system C-terminal sorting domain-containing protein</fullName>
    </recommendedName>
</protein>
<dbReference type="NCBIfam" id="TIGR04183">
    <property type="entry name" value="Por_Secre_tail"/>
    <property type="match status" value="1"/>
</dbReference>
<dbReference type="SUPFAM" id="SSF52058">
    <property type="entry name" value="L domain-like"/>
    <property type="match status" value="1"/>
</dbReference>
<dbReference type="InterPro" id="IPR026444">
    <property type="entry name" value="Secre_tail"/>
</dbReference>
<keyword evidence="1" id="KW-0433">Leucine-rich repeat</keyword>
<proteinExistence type="predicted"/>
<dbReference type="InterPro" id="IPR008979">
    <property type="entry name" value="Galactose-bd-like_sf"/>
</dbReference>
<dbReference type="InterPro" id="IPR032675">
    <property type="entry name" value="LRR_dom_sf"/>
</dbReference>
<dbReference type="Proteomes" id="UP000198345">
    <property type="component" value="Unassembled WGS sequence"/>
</dbReference>
<keyword evidence="2 4" id="KW-0732">Signal</keyword>
<name>A0A226GPW5_9FLAO</name>
<feature type="domain" description="Secretion system C-terminal sorting" evidence="5">
    <location>
        <begin position="496"/>
        <end position="566"/>
    </location>
</feature>
<dbReference type="Gene3D" id="3.80.10.10">
    <property type="entry name" value="Ribonuclease Inhibitor"/>
    <property type="match status" value="1"/>
</dbReference>
<dbReference type="SUPFAM" id="SSF49785">
    <property type="entry name" value="Galactose-binding domain-like"/>
    <property type="match status" value="1"/>
</dbReference>
<dbReference type="PANTHER" id="PTHR47566:SF1">
    <property type="entry name" value="PROTEIN NUD1"/>
    <property type="match status" value="1"/>
</dbReference>
<keyword evidence="3" id="KW-0677">Repeat</keyword>
<evidence type="ECO:0000313" key="6">
    <source>
        <dbReference type="EMBL" id="OXA84053.1"/>
    </source>
</evidence>
<evidence type="ECO:0000256" key="4">
    <source>
        <dbReference type="SAM" id="SignalP"/>
    </source>
</evidence>
<dbReference type="RefSeq" id="WP_089051888.1">
    <property type="nucleotide sequence ID" value="NZ_FXTV01000026.1"/>
</dbReference>
<dbReference type="Pfam" id="PF18962">
    <property type="entry name" value="Por_Secre_tail"/>
    <property type="match status" value="1"/>
</dbReference>
<dbReference type="InterPro" id="IPR052574">
    <property type="entry name" value="CDIRP"/>
</dbReference>
<reference evidence="6 7" key="1">
    <citation type="submission" date="2016-11" db="EMBL/GenBank/DDBJ databases">
        <title>Whole genomes of Flavobacteriaceae.</title>
        <authorList>
            <person name="Stine C."/>
            <person name="Li C."/>
            <person name="Tadesse D."/>
        </authorList>
    </citation>
    <scope>NUCLEOTIDE SEQUENCE [LARGE SCALE GENOMIC DNA]</scope>
    <source>
        <strain evidence="6 7">DSM 18292</strain>
    </source>
</reference>
<evidence type="ECO:0000256" key="3">
    <source>
        <dbReference type="ARBA" id="ARBA00022737"/>
    </source>
</evidence>
<dbReference type="EMBL" id="MUGW01000071">
    <property type="protein sequence ID" value="OXA84053.1"/>
    <property type="molecule type" value="Genomic_DNA"/>
</dbReference>
<accession>A0A226GPW5</accession>
<evidence type="ECO:0000256" key="2">
    <source>
        <dbReference type="ARBA" id="ARBA00022729"/>
    </source>
</evidence>
<dbReference type="GO" id="GO:0035591">
    <property type="term" value="F:signaling adaptor activity"/>
    <property type="evidence" value="ECO:0007669"/>
    <property type="project" value="TreeGrafter"/>
</dbReference>
<evidence type="ECO:0000313" key="7">
    <source>
        <dbReference type="Proteomes" id="UP000198345"/>
    </source>
</evidence>
<dbReference type="Gene3D" id="2.60.120.260">
    <property type="entry name" value="Galactose-binding domain-like"/>
    <property type="match status" value="1"/>
</dbReference>
<feature type="signal peptide" evidence="4">
    <location>
        <begin position="1"/>
        <end position="20"/>
    </location>
</feature>
<dbReference type="OrthoDB" id="3179827at2"/>
<sequence>MKTKLLLLLLLANFSFYAQTNLVPNGDFESWSSSTPTNWFRSFSGFVSESNVAQSGSSSTKMRITGSANYINSAYFQAQAGKTYRVTVYHRVASGTLTNIELSLYHKPSTFKSELVKKDDAIFSSTTWRKLEFEYTTTVTEEIEVDIWATGVTNSEILLDNVSVVDINEPVYTSIPDVNFESKLIAEGLDSGSPDGKVLTANIAAVISLDLENSNIADLTGIQDFLALDNLFIRKNKLTTIDLSKNTKLTYLNISENQLTSLNINANILLEDLDCQENNLTSLNVSSNTKLKNLNVDDNQLISLNISNNTALESLYCSINKIANLNVDNNIALLELSSSNNLLTSLNVSKNIYLRSLVFTNNQISTINVSNNTVLNELMFHNNKIKTIDISNNPELIYLIASSNELKSIDISKNPQISELVCDKNQLTYLNLKNGNNTNFDLFYSSFKDNPNLTCIVVDDVAYSNANWAGLKDATASYSTACTLGLETSVFDKVALYPNPTRGDVTITNLSLSKATVYNSVGQLVKSFTLDIANTNNTISLSGLPKGIYYVYLINQDAASAKKVIVE</sequence>
<dbReference type="AlphaFoldDB" id="A0A226GPW5"/>
<comment type="caution">
    <text evidence="6">The sequence shown here is derived from an EMBL/GenBank/DDBJ whole genome shotgun (WGS) entry which is preliminary data.</text>
</comment>
<dbReference type="PANTHER" id="PTHR47566">
    <property type="match status" value="1"/>
</dbReference>
<feature type="chain" id="PRO_5013098899" description="Secretion system C-terminal sorting domain-containing protein" evidence="4">
    <location>
        <begin position="21"/>
        <end position="567"/>
    </location>
</feature>
<evidence type="ECO:0000256" key="1">
    <source>
        <dbReference type="ARBA" id="ARBA00022614"/>
    </source>
</evidence>